<dbReference type="HOGENOM" id="CLU_1164616_0_0_5"/>
<dbReference type="SUPFAM" id="SSF52833">
    <property type="entry name" value="Thioredoxin-like"/>
    <property type="match status" value="1"/>
</dbReference>
<organism evidence="1 2">
    <name type="scientific">Hoeflea phototrophica (strain DSM 17068 / NCIMB 14078 / DFL-43)</name>
    <dbReference type="NCBI Taxonomy" id="411684"/>
    <lineage>
        <taxon>Bacteria</taxon>
        <taxon>Pseudomonadati</taxon>
        <taxon>Pseudomonadota</taxon>
        <taxon>Alphaproteobacteria</taxon>
        <taxon>Hyphomicrobiales</taxon>
        <taxon>Rhizobiaceae</taxon>
        <taxon>Hoeflea</taxon>
    </lineage>
</organism>
<dbReference type="STRING" id="411684.HPDFL43_18062"/>
<dbReference type="PANTHER" id="PTHR11781:SF22">
    <property type="entry name" value="TYPE I IODOTHYRONINE DEIODINASE"/>
    <property type="match status" value="1"/>
</dbReference>
<dbReference type="AlphaFoldDB" id="A9CTY6"/>
<accession>A9CTY6</accession>
<evidence type="ECO:0000313" key="2">
    <source>
        <dbReference type="Proteomes" id="UP000004291"/>
    </source>
</evidence>
<protein>
    <submittedName>
        <fullName evidence="1">Iodothyronine deiodinase</fullName>
    </submittedName>
</protein>
<dbReference type="InterPro" id="IPR000643">
    <property type="entry name" value="Iodothyronine_deiodinase"/>
</dbReference>
<dbReference type="InterPro" id="IPR036249">
    <property type="entry name" value="Thioredoxin-like_sf"/>
</dbReference>
<reference evidence="1 2" key="1">
    <citation type="submission" date="2007-10" db="EMBL/GenBank/DDBJ databases">
        <authorList>
            <person name="Wagner-Dobler I."/>
            <person name="Ferriera S."/>
            <person name="Johnson J."/>
            <person name="Kravitz S."/>
            <person name="Beeson K."/>
            <person name="Sutton G."/>
            <person name="Rogers Y.-H."/>
            <person name="Friedman R."/>
            <person name="Frazier M."/>
            <person name="Venter J.C."/>
        </authorList>
    </citation>
    <scope>NUCLEOTIDE SEQUENCE [LARGE SCALE GENOMIC DNA]</scope>
    <source>
        <strain evidence="1 2">DFL-43</strain>
    </source>
</reference>
<dbReference type="OrthoDB" id="9809746at2"/>
<dbReference type="Gene3D" id="3.40.30.10">
    <property type="entry name" value="Glutaredoxin"/>
    <property type="match status" value="1"/>
</dbReference>
<dbReference type="GO" id="GO:0004800">
    <property type="term" value="F:thyroxine 5'-deiodinase activity"/>
    <property type="evidence" value="ECO:0007669"/>
    <property type="project" value="InterPro"/>
</dbReference>
<reference evidence="1 2" key="2">
    <citation type="submission" date="2012-06" db="EMBL/GenBank/DDBJ databases">
        <authorList>
            <person name="Fiebig A."/>
        </authorList>
    </citation>
    <scope>NUCLEOTIDE SEQUENCE [LARGE SCALE GENOMIC DNA]</scope>
    <source>
        <strain evidence="1 2">DFL-43</strain>
    </source>
</reference>
<comment type="caution">
    <text evidence="1">The sequence shown here is derived from an EMBL/GenBank/DDBJ whole genome shotgun (WGS) entry which is preliminary data.</text>
</comment>
<name>A9CTY6_HOEPD</name>
<dbReference type="eggNOG" id="COG1225">
    <property type="taxonomic scope" value="Bacteria"/>
</dbReference>
<dbReference type="RefSeq" id="WP_007199356.1">
    <property type="nucleotide sequence ID" value="NZ_CM002917.1"/>
</dbReference>
<dbReference type="Proteomes" id="UP000004291">
    <property type="component" value="Chromosome"/>
</dbReference>
<dbReference type="PANTHER" id="PTHR11781">
    <property type="entry name" value="IODOTHYRONINE DEIODINASE"/>
    <property type="match status" value="1"/>
</dbReference>
<proteinExistence type="predicted"/>
<dbReference type="GO" id="GO:0042403">
    <property type="term" value="P:thyroid hormone metabolic process"/>
    <property type="evidence" value="ECO:0007669"/>
    <property type="project" value="TreeGrafter"/>
</dbReference>
<dbReference type="Pfam" id="PF00837">
    <property type="entry name" value="T4_deiodinase"/>
    <property type="match status" value="1"/>
</dbReference>
<evidence type="ECO:0000313" key="1">
    <source>
        <dbReference type="EMBL" id="EDQ35125.1"/>
    </source>
</evidence>
<dbReference type="EMBL" id="ABIA03000005">
    <property type="protein sequence ID" value="EDQ35125.1"/>
    <property type="molecule type" value="Genomic_DNA"/>
</dbReference>
<keyword evidence="2" id="KW-1185">Reference proteome</keyword>
<sequence length="238" mass="26819">MQDYNYDGFSTNDYEFDTQTGAALGHKALDFTLETVDGESRNLLDFPGDFLVLELGSITCPLFQSRRTIMEPLQREFPNATSAVLYVREAHPGANIPAHKSFVDKAHCARRLKQFDGETRTIFIDDLEGHAHKAYGSMPNAVFIINKHRCVVFHAEWNNPTATRKALRQLTDNSPVTARSFFFPATPAVALRTLGHAGKGAAPDFFRGLPFLIWVNIIKRNLRLLFNRPAQYSAETRC</sequence>
<gene>
    <name evidence="1" type="ORF">HPDFL43_18062</name>
</gene>